<dbReference type="EMBL" id="AZBU02000002">
    <property type="protein sequence ID" value="TKR94314.1"/>
    <property type="molecule type" value="Genomic_DNA"/>
</dbReference>
<keyword evidence="10 12" id="KW-0238">DNA-binding</keyword>
<evidence type="ECO:0000259" key="14">
    <source>
        <dbReference type="Pfam" id="PF00136"/>
    </source>
</evidence>
<dbReference type="InterPro" id="IPR015088">
    <property type="entry name" value="Znf_DNA-dir_DNA_pol_B_alpha"/>
</dbReference>
<evidence type="ECO:0000256" key="11">
    <source>
        <dbReference type="ARBA" id="ARBA00023242"/>
    </source>
</evidence>
<dbReference type="Gene3D" id="1.10.3200.20">
    <property type="entry name" value="DNA Polymerase alpha, zinc finger"/>
    <property type="match status" value="1"/>
</dbReference>
<reference evidence="18 19" key="1">
    <citation type="journal article" date="2015" name="Genome Biol.">
        <title>Comparative genomics of Steinernema reveals deeply conserved gene regulatory networks.</title>
        <authorList>
            <person name="Dillman A.R."/>
            <person name="Macchietto M."/>
            <person name="Porter C.F."/>
            <person name="Rogers A."/>
            <person name="Williams B."/>
            <person name="Antoshechkin I."/>
            <person name="Lee M.M."/>
            <person name="Goodwin Z."/>
            <person name="Lu X."/>
            <person name="Lewis E.E."/>
            <person name="Goodrich-Blair H."/>
            <person name="Stock S.P."/>
            <person name="Adams B.J."/>
            <person name="Sternberg P.W."/>
            <person name="Mortazavi A."/>
        </authorList>
    </citation>
    <scope>NUCLEOTIDE SEQUENCE [LARGE SCALE GENOMIC DNA]</scope>
    <source>
        <strain evidence="18 19">ALL</strain>
    </source>
</reference>
<dbReference type="InterPro" id="IPR036397">
    <property type="entry name" value="RNaseH_sf"/>
</dbReference>
<dbReference type="Pfam" id="PF00136">
    <property type="entry name" value="DNA_pol_B"/>
    <property type="match status" value="1"/>
</dbReference>
<dbReference type="Gene3D" id="1.10.132.60">
    <property type="entry name" value="DNA polymerase family B, C-terminal domain"/>
    <property type="match status" value="1"/>
</dbReference>
<keyword evidence="6" id="KW-0479">Metal-binding</keyword>
<dbReference type="GO" id="GO:0006273">
    <property type="term" value="P:lagging strand elongation"/>
    <property type="evidence" value="ECO:0007669"/>
    <property type="project" value="TreeGrafter"/>
</dbReference>
<dbReference type="PRINTS" id="PR00106">
    <property type="entry name" value="DNAPOLB"/>
</dbReference>
<dbReference type="CDD" id="cd05776">
    <property type="entry name" value="DNA_polB_alpha_exo"/>
    <property type="match status" value="1"/>
</dbReference>
<feature type="domain" description="DNA-directed DNA polymerase family B exonuclease" evidence="15">
    <location>
        <begin position="421"/>
        <end position="668"/>
    </location>
</feature>
<dbReference type="InterPro" id="IPR024647">
    <property type="entry name" value="DNA_pol_a_cat_su_N"/>
</dbReference>
<feature type="region of interest" description="Disordered" evidence="13">
    <location>
        <begin position="1"/>
        <end position="51"/>
    </location>
</feature>
<proteinExistence type="inferred from homology"/>
<feature type="domain" description="Zinc finger DNA-directed DNA polymerase family B alpha" evidence="16">
    <location>
        <begin position="1309"/>
        <end position="1381"/>
    </location>
</feature>
<keyword evidence="11" id="KW-0539">Nucleus</keyword>
<keyword evidence="5 12" id="KW-0235">DNA replication</keyword>
<evidence type="ECO:0000313" key="19">
    <source>
        <dbReference type="Proteomes" id="UP000298663"/>
    </source>
</evidence>
<dbReference type="STRING" id="34508.A0A4U5PE48"/>
<evidence type="ECO:0000256" key="13">
    <source>
        <dbReference type="SAM" id="MobiDB-lite"/>
    </source>
</evidence>
<evidence type="ECO:0000259" key="17">
    <source>
        <dbReference type="Pfam" id="PF12254"/>
    </source>
</evidence>
<evidence type="ECO:0000259" key="16">
    <source>
        <dbReference type="Pfam" id="PF08996"/>
    </source>
</evidence>
<gene>
    <name evidence="18" type="ORF">L596_008611</name>
</gene>
<dbReference type="Gene3D" id="3.30.70.2820">
    <property type="match status" value="1"/>
</dbReference>
<dbReference type="NCBIfam" id="TIGR00592">
    <property type="entry name" value="pol2"/>
    <property type="match status" value="1"/>
</dbReference>
<dbReference type="FunFam" id="1.10.132.60:FF:000004">
    <property type="entry name" value="DNA polymerase"/>
    <property type="match status" value="1"/>
</dbReference>
<dbReference type="InterPro" id="IPR038256">
    <property type="entry name" value="Pol_alpha_znc_sf"/>
</dbReference>
<evidence type="ECO:0000259" key="15">
    <source>
        <dbReference type="Pfam" id="PF03104"/>
    </source>
</evidence>
<dbReference type="Pfam" id="PF03104">
    <property type="entry name" value="DNA_pol_B_exo1"/>
    <property type="match status" value="1"/>
</dbReference>
<dbReference type="Gene3D" id="1.10.287.690">
    <property type="entry name" value="Helix hairpin bin"/>
    <property type="match status" value="1"/>
</dbReference>
<dbReference type="GO" id="GO:1902975">
    <property type="term" value="P:mitotic DNA replication initiation"/>
    <property type="evidence" value="ECO:0007669"/>
    <property type="project" value="InterPro"/>
</dbReference>
<dbReference type="PANTHER" id="PTHR45861:SF1">
    <property type="entry name" value="DNA POLYMERASE ALPHA CATALYTIC SUBUNIT"/>
    <property type="match status" value="1"/>
</dbReference>
<evidence type="ECO:0000256" key="2">
    <source>
        <dbReference type="ARBA" id="ARBA00005755"/>
    </source>
</evidence>
<dbReference type="SUPFAM" id="SSF56672">
    <property type="entry name" value="DNA/RNA polymerases"/>
    <property type="match status" value="1"/>
</dbReference>
<dbReference type="InterPro" id="IPR023211">
    <property type="entry name" value="DNA_pol_palm_dom_sf"/>
</dbReference>
<dbReference type="Gene3D" id="3.90.1600.10">
    <property type="entry name" value="Palm domain of DNA polymerase"/>
    <property type="match status" value="1"/>
</dbReference>
<keyword evidence="9 12" id="KW-0239">DNA-directed DNA polymerase</keyword>
<evidence type="ECO:0000256" key="9">
    <source>
        <dbReference type="ARBA" id="ARBA00022932"/>
    </source>
</evidence>
<feature type="compositionally biased region" description="Acidic residues" evidence="13">
    <location>
        <begin position="149"/>
        <end position="159"/>
    </location>
</feature>
<dbReference type="GO" id="GO:0003887">
    <property type="term" value="F:DNA-directed DNA polymerase activity"/>
    <property type="evidence" value="ECO:0007669"/>
    <property type="project" value="UniProtKB-KW"/>
</dbReference>
<dbReference type="Gene3D" id="2.40.50.730">
    <property type="match status" value="1"/>
</dbReference>
<evidence type="ECO:0000256" key="7">
    <source>
        <dbReference type="ARBA" id="ARBA00022771"/>
    </source>
</evidence>
<dbReference type="InterPro" id="IPR012337">
    <property type="entry name" value="RNaseH-like_sf"/>
</dbReference>
<dbReference type="CDD" id="cd05532">
    <property type="entry name" value="POLBc_alpha"/>
    <property type="match status" value="1"/>
</dbReference>
<evidence type="ECO:0000256" key="4">
    <source>
        <dbReference type="ARBA" id="ARBA00022695"/>
    </source>
</evidence>
<dbReference type="GO" id="GO:0003682">
    <property type="term" value="F:chromatin binding"/>
    <property type="evidence" value="ECO:0007669"/>
    <property type="project" value="TreeGrafter"/>
</dbReference>
<dbReference type="EC" id="2.7.7.7" evidence="12"/>
<evidence type="ECO:0000256" key="3">
    <source>
        <dbReference type="ARBA" id="ARBA00022679"/>
    </source>
</evidence>
<dbReference type="InterPro" id="IPR043502">
    <property type="entry name" value="DNA/RNA_pol_sf"/>
</dbReference>
<dbReference type="PROSITE" id="PS00116">
    <property type="entry name" value="DNA_POLYMERASE_B"/>
    <property type="match status" value="1"/>
</dbReference>
<dbReference type="InterPro" id="IPR045846">
    <property type="entry name" value="POLBc_alpha"/>
</dbReference>
<dbReference type="OrthoDB" id="6755010at2759"/>
<evidence type="ECO:0000313" key="18">
    <source>
        <dbReference type="EMBL" id="TKR94314.1"/>
    </source>
</evidence>
<dbReference type="GO" id="GO:0006272">
    <property type="term" value="P:leading strand elongation"/>
    <property type="evidence" value="ECO:0007669"/>
    <property type="project" value="TreeGrafter"/>
</dbReference>
<feature type="compositionally biased region" description="Acidic residues" evidence="13">
    <location>
        <begin position="89"/>
        <end position="99"/>
    </location>
</feature>
<reference evidence="18 19" key="2">
    <citation type="journal article" date="2019" name="G3 (Bethesda)">
        <title>Hybrid Assembly of the Genome of the Entomopathogenic Nematode Steinernema carpocapsae Identifies the X-Chromosome.</title>
        <authorList>
            <person name="Serra L."/>
            <person name="Macchietto M."/>
            <person name="Macias-Munoz A."/>
            <person name="McGill C.J."/>
            <person name="Rodriguez I.M."/>
            <person name="Rodriguez B."/>
            <person name="Murad R."/>
            <person name="Mortazavi A."/>
        </authorList>
    </citation>
    <scope>NUCLEOTIDE SEQUENCE [LARGE SCALE GENOMIC DNA]</scope>
    <source>
        <strain evidence="18 19">ALL</strain>
    </source>
</reference>
<organism evidence="18 19">
    <name type="scientific">Steinernema carpocapsae</name>
    <name type="common">Entomopathogenic nematode</name>
    <dbReference type="NCBI Taxonomy" id="34508"/>
    <lineage>
        <taxon>Eukaryota</taxon>
        <taxon>Metazoa</taxon>
        <taxon>Ecdysozoa</taxon>
        <taxon>Nematoda</taxon>
        <taxon>Chromadorea</taxon>
        <taxon>Rhabditida</taxon>
        <taxon>Tylenchina</taxon>
        <taxon>Panagrolaimomorpha</taxon>
        <taxon>Strongyloidoidea</taxon>
        <taxon>Steinernematidae</taxon>
        <taxon>Steinernema</taxon>
    </lineage>
</organism>
<dbReference type="InterPro" id="IPR017964">
    <property type="entry name" value="DNA-dir_DNA_pol_B_CS"/>
</dbReference>
<accession>A0A4U5PE48</accession>
<comment type="similarity">
    <text evidence="2 12">Belongs to the DNA polymerase type-B family.</text>
</comment>
<comment type="caution">
    <text evidence="18">The sequence shown here is derived from an EMBL/GenBank/DDBJ whole genome shotgun (WGS) entry which is preliminary data.</text>
</comment>
<keyword evidence="3 12" id="KW-0808">Transferase</keyword>
<evidence type="ECO:0000256" key="12">
    <source>
        <dbReference type="RuleBase" id="RU000442"/>
    </source>
</evidence>
<name>A0A4U5PE48_STECR</name>
<dbReference type="Pfam" id="PF12254">
    <property type="entry name" value="DNA_pol_alpha_N"/>
    <property type="match status" value="1"/>
</dbReference>
<evidence type="ECO:0000256" key="1">
    <source>
        <dbReference type="ARBA" id="ARBA00004123"/>
    </source>
</evidence>
<dbReference type="InterPro" id="IPR006134">
    <property type="entry name" value="DNA-dir_DNA_pol_B_multi_dom"/>
</dbReference>
<evidence type="ECO:0000256" key="5">
    <source>
        <dbReference type="ARBA" id="ARBA00022705"/>
    </source>
</evidence>
<feature type="region of interest" description="Disordered" evidence="13">
    <location>
        <begin position="67"/>
        <end position="180"/>
    </location>
</feature>
<dbReference type="InterPro" id="IPR006133">
    <property type="entry name" value="DNA-dir_DNA_pol_B_exonuc"/>
</dbReference>
<dbReference type="FunFam" id="1.10.287.690:FF:000003">
    <property type="entry name" value="DNA polymerase"/>
    <property type="match status" value="1"/>
</dbReference>
<dbReference type="GO" id="GO:0003688">
    <property type="term" value="F:DNA replication origin binding"/>
    <property type="evidence" value="ECO:0007669"/>
    <property type="project" value="TreeGrafter"/>
</dbReference>
<keyword evidence="19" id="KW-1185">Reference proteome</keyword>
<dbReference type="Pfam" id="PF08996">
    <property type="entry name" value="zf-DNA_Pol"/>
    <property type="match status" value="1"/>
</dbReference>
<keyword evidence="8" id="KW-0862">Zinc</keyword>
<feature type="compositionally biased region" description="Basic residues" evidence="13">
    <location>
        <begin position="104"/>
        <end position="113"/>
    </location>
</feature>
<evidence type="ECO:0000256" key="10">
    <source>
        <dbReference type="ARBA" id="ARBA00023125"/>
    </source>
</evidence>
<comment type="catalytic activity">
    <reaction evidence="12">
        <text>DNA(n) + a 2'-deoxyribonucleoside 5'-triphosphate = DNA(n+1) + diphosphate</text>
        <dbReference type="Rhea" id="RHEA:22508"/>
        <dbReference type="Rhea" id="RHEA-COMP:17339"/>
        <dbReference type="Rhea" id="RHEA-COMP:17340"/>
        <dbReference type="ChEBI" id="CHEBI:33019"/>
        <dbReference type="ChEBI" id="CHEBI:61560"/>
        <dbReference type="ChEBI" id="CHEBI:173112"/>
        <dbReference type="EC" id="2.7.7.7"/>
    </reaction>
</comment>
<dbReference type="PANTHER" id="PTHR45861">
    <property type="entry name" value="DNA POLYMERASE ALPHA CATALYTIC SUBUNIT"/>
    <property type="match status" value="1"/>
</dbReference>
<dbReference type="InterPro" id="IPR006172">
    <property type="entry name" value="DNA-dir_DNA_pol_B"/>
</dbReference>
<sequence length="1402" mass="159382">MSDDEGSRRSRRSRNAPGRTPGKSAALEQLMKNRKSGAAHRADLGTIDKPIYEEVDEDEYERIQAARQKDFVVGDDCGEYRDDGRELYENDDDVSDAEEEERRAKKKEKKKRKSGMDKFLVSNLASNRNAEAKNIPAKADLDAMLTALDDNDDDDDEDIKENLTTRKPSPVVQKNPFKRKLSEQPIEDDLLASYTPKPVVKTVEVDPKPLDDLRISEPIAKKTKKIEAKIKEVPEVEGMEPMELEPIVAEMRSPTSEEEAPWKAEQPESQSNEAEAPIATSLDPSTTEFVLQKTDNSLTIRMYYLDAFEDYMKHPGTVYLFGRVQHKTASWSCCVILKNIPRHYYVMVKEGADMKEAYEELRQHCDRLRIKEFRCRPTKMKLSFDSACDPHVDYNVLEITYSAKSDHPRLPADMKGSHIGKVYNTTSTALEQVLIEQKIKGPGWLTLKNVQEAPNHISYCKYEFIVDINSSTSLLKSLEPLSEEESKSFGPMPKAKLYAINVVTTLNAAKENEIAMISVLCDYSCNLMKPNTNLKTLKRVTIMRKLPNSPYDFDQFVSRNGRDKEVSRNHKNEKSLLNYFLMLMRKDDPDVIVGHDLQNTLSVLVSRMEKLQIREWSQTSRLKRSIALQKLGHSKSAQWELTAGRLVMDSKTAAMELVRLRSYDLEEVVQAQFNETKKNVLPSEVAFKHVNSPTLLNFVDWSYMEALYPLRILAQLNAIPLFLQITRIVGGVMSRTLMGGRAERNEFLLLHAFKENSYIAPDKFSFDRLNQKGKKTIATKQENDDDEDEGGKSKKAQYAGGLVLEPKKGLYDTYIVLLDFNSLYPSIIQEFNICFTTVDQATVDSESGLPSFPSSSEKTGILPQEIRTLVNSRRRVKELMKNPNLDVATRQQYDIRQLGLKLTANSMYGCLGFDRSRFHAKPLAAMITAKGREILMATKDIVEKNGFSVIYGDTDSIMVNTNSTDFQEALKIGANIKKLVNKSYKLLELDLDGIFVRLLLCKKKKYAALTADLKKGPNFTKQELKGLDIVRRDWSVIAKETGTRAVDIILSPSLSRDDIVSDINEHLRKLRAELDAGQVPIEKFEILKQLTRNPSDYKDLKSQPHANVAIRLNGTGKYHIRSGDIVKYIVCDDGTSNSAMQRAYHQSELKENQDLKIDVHYYLSQQIHPVVSRLCEPLEETDAGRIAEALGLDPSGYRRRAATARSTEVNESGSVGLKQDFSHCDSFKVLCPNKDCEMNQKEALIREAIKGSGVDARFALEECDKCKTLLASFYGAMLVNKLEKELQVWVHKYMMAPRHTSDEVYDEKTISPKALFNQQMFYKLIFNLEDAFSNASSEEKKVLQARPTYEKVRETYEKLTAVVNRYLDSNEFSTVDLNLLFAPMAKPDTMMSRFKKLRLEAS</sequence>
<dbReference type="SMART" id="SM00486">
    <property type="entry name" value="POLBc"/>
    <property type="match status" value="1"/>
</dbReference>
<feature type="domain" description="DNA-directed DNA polymerase family B multifunctional" evidence="14">
    <location>
        <begin position="733"/>
        <end position="1177"/>
    </location>
</feature>
<dbReference type="GO" id="GO:0000166">
    <property type="term" value="F:nucleotide binding"/>
    <property type="evidence" value="ECO:0007669"/>
    <property type="project" value="InterPro"/>
</dbReference>
<feature type="region of interest" description="Disordered" evidence="13">
    <location>
        <begin position="250"/>
        <end position="275"/>
    </location>
</feature>
<dbReference type="GO" id="GO:0033554">
    <property type="term" value="P:cellular response to stress"/>
    <property type="evidence" value="ECO:0007669"/>
    <property type="project" value="UniProtKB-ARBA"/>
</dbReference>
<dbReference type="Proteomes" id="UP000298663">
    <property type="component" value="Unassembled WGS sequence"/>
</dbReference>
<dbReference type="SUPFAM" id="SSF53098">
    <property type="entry name" value="Ribonuclease H-like"/>
    <property type="match status" value="1"/>
</dbReference>
<evidence type="ECO:0000256" key="8">
    <source>
        <dbReference type="ARBA" id="ARBA00022833"/>
    </source>
</evidence>
<dbReference type="GO" id="GO:0008270">
    <property type="term" value="F:zinc ion binding"/>
    <property type="evidence" value="ECO:0007669"/>
    <property type="project" value="UniProtKB-KW"/>
</dbReference>
<comment type="subcellular location">
    <subcellularLocation>
        <location evidence="1">Nucleus</location>
    </subcellularLocation>
</comment>
<dbReference type="InterPro" id="IPR042087">
    <property type="entry name" value="DNA_pol_B_thumb"/>
</dbReference>
<keyword evidence="7" id="KW-0863">Zinc-finger</keyword>
<evidence type="ECO:0000256" key="6">
    <source>
        <dbReference type="ARBA" id="ARBA00022723"/>
    </source>
</evidence>
<feature type="compositionally biased region" description="Basic and acidic residues" evidence="13">
    <location>
        <begin position="67"/>
        <end position="88"/>
    </location>
</feature>
<keyword evidence="4 12" id="KW-0548">Nucleotidyltransferase</keyword>
<dbReference type="GO" id="GO:0003697">
    <property type="term" value="F:single-stranded DNA binding"/>
    <property type="evidence" value="ECO:0007669"/>
    <property type="project" value="TreeGrafter"/>
</dbReference>
<feature type="domain" description="DNA polymerase alpha catalytic subunit N-terminal" evidence="17">
    <location>
        <begin position="27"/>
        <end position="87"/>
    </location>
</feature>
<protein>
    <recommendedName>
        <fullName evidence="12">DNA polymerase</fullName>
        <ecNumber evidence="12">2.7.7.7</ecNumber>
    </recommendedName>
</protein>
<dbReference type="GO" id="GO:0005658">
    <property type="term" value="C:alpha DNA polymerase:primase complex"/>
    <property type="evidence" value="ECO:0007669"/>
    <property type="project" value="TreeGrafter"/>
</dbReference>
<dbReference type="Gene3D" id="3.30.420.10">
    <property type="entry name" value="Ribonuclease H-like superfamily/Ribonuclease H"/>
    <property type="match status" value="1"/>
</dbReference>